<dbReference type="EMBL" id="JAIVGD010000018">
    <property type="protein sequence ID" value="KAH0754596.1"/>
    <property type="molecule type" value="Genomic_DNA"/>
</dbReference>
<dbReference type="Proteomes" id="UP000826656">
    <property type="component" value="Unassembled WGS sequence"/>
</dbReference>
<evidence type="ECO:0008006" key="4">
    <source>
        <dbReference type="Google" id="ProtNLM"/>
    </source>
</evidence>
<proteinExistence type="predicted"/>
<feature type="region of interest" description="Disordered" evidence="1">
    <location>
        <begin position="164"/>
        <end position="201"/>
    </location>
</feature>
<evidence type="ECO:0000313" key="2">
    <source>
        <dbReference type="EMBL" id="KAH0754596.1"/>
    </source>
</evidence>
<organism evidence="2 3">
    <name type="scientific">Solanum tuberosum</name>
    <name type="common">Potato</name>
    <dbReference type="NCBI Taxonomy" id="4113"/>
    <lineage>
        <taxon>Eukaryota</taxon>
        <taxon>Viridiplantae</taxon>
        <taxon>Streptophyta</taxon>
        <taxon>Embryophyta</taxon>
        <taxon>Tracheophyta</taxon>
        <taxon>Spermatophyta</taxon>
        <taxon>Magnoliopsida</taxon>
        <taxon>eudicotyledons</taxon>
        <taxon>Gunneridae</taxon>
        <taxon>Pentapetalae</taxon>
        <taxon>asterids</taxon>
        <taxon>lamiids</taxon>
        <taxon>Solanales</taxon>
        <taxon>Solanaceae</taxon>
        <taxon>Solanoideae</taxon>
        <taxon>Solaneae</taxon>
        <taxon>Solanum</taxon>
    </lineage>
</organism>
<gene>
    <name evidence="2" type="ORF">KY290_024866</name>
</gene>
<feature type="compositionally biased region" description="Low complexity" evidence="1">
    <location>
        <begin position="170"/>
        <end position="181"/>
    </location>
</feature>
<sequence length="201" mass="22159">MSHFNHMSYILNHNKLECPNYVDWKRNLDIVLTFEGFKYVFVEECSIKPTDATDEEIKVYEKWVKADEMAREKKCVAKQTTMKAILTSKMIEGSPVNDHVLNMMSYLNDLEILGTTIDKESQKTPPSVAYIVGKPVASSSKSAKAQKKKKKSCKVVAPGGGTGGVVSLRSSATTPSSVVTTRGNCPDYQAKMKNKGNAAAK</sequence>
<reference evidence="2 3" key="1">
    <citation type="journal article" date="2021" name="bioRxiv">
        <title>Chromosome-scale and haplotype-resolved genome assembly of a tetraploid potato cultivar.</title>
        <authorList>
            <person name="Sun H."/>
            <person name="Jiao W.-B."/>
            <person name="Krause K."/>
            <person name="Campoy J.A."/>
            <person name="Goel M."/>
            <person name="Folz-Donahue K."/>
            <person name="Kukat C."/>
            <person name="Huettel B."/>
            <person name="Schneeberger K."/>
        </authorList>
    </citation>
    <scope>NUCLEOTIDE SEQUENCE [LARGE SCALE GENOMIC DNA]</scope>
    <source>
        <strain evidence="2">SolTubOtavaFocal</strain>
        <tissue evidence="2">Leaves</tissue>
    </source>
</reference>
<evidence type="ECO:0000313" key="3">
    <source>
        <dbReference type="Proteomes" id="UP000826656"/>
    </source>
</evidence>
<evidence type="ECO:0000256" key="1">
    <source>
        <dbReference type="SAM" id="MobiDB-lite"/>
    </source>
</evidence>
<comment type="caution">
    <text evidence="2">The sequence shown here is derived from an EMBL/GenBank/DDBJ whole genome shotgun (WGS) entry which is preliminary data.</text>
</comment>
<accession>A0ABQ7UTX0</accession>
<protein>
    <recommendedName>
        <fullName evidence="4">Gag-pol polyprotein</fullName>
    </recommendedName>
</protein>
<name>A0ABQ7UTX0_SOLTU</name>
<keyword evidence="3" id="KW-1185">Reference proteome</keyword>